<keyword evidence="2" id="KW-0812">Transmembrane</keyword>
<dbReference type="Proteomes" id="UP000295281">
    <property type="component" value="Unassembled WGS sequence"/>
</dbReference>
<feature type="transmembrane region" description="Helical" evidence="2">
    <location>
        <begin position="64"/>
        <end position="81"/>
    </location>
</feature>
<accession>A0A4R6V0Y3</accession>
<dbReference type="EMBL" id="SNYN01000007">
    <property type="protein sequence ID" value="TDQ52285.1"/>
    <property type="molecule type" value="Genomic_DNA"/>
</dbReference>
<gene>
    <name evidence="4" type="ORF">EV190_107117</name>
</gene>
<feature type="domain" description="PPM-type phosphatase" evidence="3">
    <location>
        <begin position="140"/>
        <end position="360"/>
    </location>
</feature>
<reference evidence="4 5" key="1">
    <citation type="submission" date="2019-03" db="EMBL/GenBank/DDBJ databases">
        <title>Genomic Encyclopedia of Type Strains, Phase IV (KMG-IV): sequencing the most valuable type-strain genomes for metagenomic binning, comparative biology and taxonomic classification.</title>
        <authorList>
            <person name="Goeker M."/>
        </authorList>
    </citation>
    <scope>NUCLEOTIDE SEQUENCE [LARGE SCALE GENOMIC DNA]</scope>
    <source>
        <strain evidence="4 5">DSM 46770</strain>
    </source>
</reference>
<evidence type="ECO:0000256" key="1">
    <source>
        <dbReference type="ARBA" id="ARBA00022801"/>
    </source>
</evidence>
<keyword evidence="2" id="KW-0472">Membrane</keyword>
<evidence type="ECO:0000313" key="5">
    <source>
        <dbReference type="Proteomes" id="UP000295281"/>
    </source>
</evidence>
<dbReference type="PANTHER" id="PTHR43156:SF2">
    <property type="entry name" value="STAGE II SPORULATION PROTEIN E"/>
    <property type="match status" value="1"/>
</dbReference>
<dbReference type="GO" id="GO:0016791">
    <property type="term" value="F:phosphatase activity"/>
    <property type="evidence" value="ECO:0007669"/>
    <property type="project" value="TreeGrafter"/>
</dbReference>
<dbReference type="InterPro" id="IPR052016">
    <property type="entry name" value="Bact_Sigma-Reg"/>
</dbReference>
<dbReference type="SUPFAM" id="SSF81606">
    <property type="entry name" value="PP2C-like"/>
    <property type="match status" value="1"/>
</dbReference>
<comment type="caution">
    <text evidence="4">The sequence shown here is derived from an EMBL/GenBank/DDBJ whole genome shotgun (WGS) entry which is preliminary data.</text>
</comment>
<organism evidence="4 5">
    <name type="scientific">Actinorugispora endophytica</name>
    <dbReference type="NCBI Taxonomy" id="1605990"/>
    <lineage>
        <taxon>Bacteria</taxon>
        <taxon>Bacillati</taxon>
        <taxon>Actinomycetota</taxon>
        <taxon>Actinomycetes</taxon>
        <taxon>Streptosporangiales</taxon>
        <taxon>Nocardiopsidaceae</taxon>
        <taxon>Actinorugispora</taxon>
    </lineage>
</organism>
<dbReference type="RefSeq" id="WP_133741630.1">
    <property type="nucleotide sequence ID" value="NZ_SNYN01000007.1"/>
</dbReference>
<dbReference type="OrthoDB" id="4935951at2"/>
<feature type="transmembrane region" description="Helical" evidence="2">
    <location>
        <begin position="87"/>
        <end position="107"/>
    </location>
</feature>
<keyword evidence="1" id="KW-0378">Hydrolase</keyword>
<keyword evidence="5" id="KW-1185">Reference proteome</keyword>
<evidence type="ECO:0000256" key="2">
    <source>
        <dbReference type="SAM" id="Phobius"/>
    </source>
</evidence>
<dbReference type="InterPro" id="IPR036457">
    <property type="entry name" value="PPM-type-like_dom_sf"/>
</dbReference>
<feature type="transmembrane region" description="Helical" evidence="2">
    <location>
        <begin position="12"/>
        <end position="34"/>
    </location>
</feature>
<proteinExistence type="predicted"/>
<evidence type="ECO:0000313" key="4">
    <source>
        <dbReference type="EMBL" id="TDQ52285.1"/>
    </source>
</evidence>
<dbReference type="Gene3D" id="3.60.40.10">
    <property type="entry name" value="PPM-type phosphatase domain"/>
    <property type="match status" value="1"/>
</dbReference>
<dbReference type="InterPro" id="IPR001932">
    <property type="entry name" value="PPM-type_phosphatase-like_dom"/>
</dbReference>
<sequence>MSTTDGDGMGRLPFSSGALASWVVGVTAVVLVPAFVAGPFTGLVPFLVFLPAFVAGMGTVRQTAFAWMWVLVVVVGVFAYRDELGGNPLSVLFVAGFGGLAVAASWYRTRKEEEIDRLRSAVAALQRRILRPLPLSTGQVEVDGLYWPVEEDSMVGGDVYEVVETRYGTRVLIADVQGKGMPAVGAAFAVLEMFRVTAYGEPDLSGLVGLLEDAVVRQNAFAEENGEPERFVTALVLDIDDTGEVRVVNCGHVPPHVLRGGRAGQVPLAEASVPLGLGGLIPEPRAVERFDLPPDAVLLLCTDGVTEARDPAGSFYPLEERLGGREGASPARVVRTLEADLRDFTASAPRDDIAVLALARRTAPGPSA</sequence>
<dbReference type="FunFam" id="3.60.40.10:FF:000058">
    <property type="entry name" value="Stage II sporulation protein E"/>
    <property type="match status" value="1"/>
</dbReference>
<protein>
    <submittedName>
        <fullName evidence="4">Stage II sporulation protein E</fullName>
    </submittedName>
</protein>
<dbReference type="SMART" id="SM00331">
    <property type="entry name" value="PP2C_SIG"/>
    <property type="match status" value="1"/>
</dbReference>
<name>A0A4R6V0Y3_9ACTN</name>
<dbReference type="Pfam" id="PF07228">
    <property type="entry name" value="SpoIIE"/>
    <property type="match status" value="1"/>
</dbReference>
<dbReference type="AlphaFoldDB" id="A0A4R6V0Y3"/>
<dbReference type="PANTHER" id="PTHR43156">
    <property type="entry name" value="STAGE II SPORULATION PROTEIN E-RELATED"/>
    <property type="match status" value="1"/>
</dbReference>
<keyword evidence="2" id="KW-1133">Transmembrane helix</keyword>
<evidence type="ECO:0000259" key="3">
    <source>
        <dbReference type="SMART" id="SM00331"/>
    </source>
</evidence>